<gene>
    <name evidence="6" type="ORF">HNR12_002004</name>
</gene>
<evidence type="ECO:0000313" key="6">
    <source>
        <dbReference type="EMBL" id="NYI95727.1"/>
    </source>
</evidence>
<dbReference type="GO" id="GO:0008168">
    <property type="term" value="F:methyltransferase activity"/>
    <property type="evidence" value="ECO:0007669"/>
    <property type="project" value="UniProtKB-KW"/>
</dbReference>
<keyword evidence="4 5" id="KW-0472">Membrane</keyword>
<dbReference type="RefSeq" id="WP_308118941.1">
    <property type="nucleotide sequence ID" value="NZ_JACCFO010000001.1"/>
</dbReference>
<dbReference type="PANTHER" id="PTHR43847:SF1">
    <property type="entry name" value="BLL3993 PROTEIN"/>
    <property type="match status" value="1"/>
</dbReference>
<comment type="caution">
    <text evidence="6">The sequence shown here is derived from an EMBL/GenBank/DDBJ whole genome shotgun (WGS) entry which is preliminary data.</text>
</comment>
<keyword evidence="6" id="KW-0808">Transferase</keyword>
<evidence type="ECO:0000256" key="4">
    <source>
        <dbReference type="ARBA" id="ARBA00023136"/>
    </source>
</evidence>
<sequence length="217" mass="21965">MTIALTVVFASLAMLGRTLAHYLRTGRLSVRFAPTPDAPRRVQVGAWSAVVGGGFLAGIAAPAAELLGPRVPAALAPADLAALRAAGLVLAVAALAATLAAQTAMGASWRIDVDPDDRTALVTGGPFALVRNPVYTAGLCWTAGIALSCPGALSALGALTVLAGVQVQVRRVEEPYLARAHGAAYTAYAARVGRFLPGVGRLRSGAADGPPPAVRGR</sequence>
<evidence type="ECO:0000256" key="3">
    <source>
        <dbReference type="ARBA" id="ARBA00022989"/>
    </source>
</evidence>
<dbReference type="AlphaFoldDB" id="A0A853BM25"/>
<dbReference type="PANTHER" id="PTHR43847">
    <property type="entry name" value="BLL3993 PROTEIN"/>
    <property type="match status" value="1"/>
</dbReference>
<keyword evidence="6" id="KW-0489">Methyltransferase</keyword>
<comment type="subcellular location">
    <subcellularLocation>
        <location evidence="1">Endomembrane system</location>
        <topology evidence="1">Multi-pass membrane protein</topology>
    </subcellularLocation>
</comment>
<dbReference type="Gene3D" id="1.20.120.1630">
    <property type="match status" value="1"/>
</dbReference>
<name>A0A853BM25_9ACTN</name>
<dbReference type="Pfam" id="PF04191">
    <property type="entry name" value="PEMT"/>
    <property type="match status" value="1"/>
</dbReference>
<dbReference type="GO" id="GO:0032259">
    <property type="term" value="P:methylation"/>
    <property type="evidence" value="ECO:0007669"/>
    <property type="project" value="UniProtKB-KW"/>
</dbReference>
<evidence type="ECO:0000256" key="5">
    <source>
        <dbReference type="SAM" id="Phobius"/>
    </source>
</evidence>
<dbReference type="InterPro" id="IPR052527">
    <property type="entry name" value="Metal_cation-efflux_comp"/>
</dbReference>
<evidence type="ECO:0000256" key="1">
    <source>
        <dbReference type="ARBA" id="ARBA00004127"/>
    </source>
</evidence>
<keyword evidence="3 5" id="KW-1133">Transmembrane helix</keyword>
<evidence type="ECO:0000313" key="7">
    <source>
        <dbReference type="Proteomes" id="UP000575985"/>
    </source>
</evidence>
<dbReference type="Proteomes" id="UP000575985">
    <property type="component" value="Unassembled WGS sequence"/>
</dbReference>
<dbReference type="InterPro" id="IPR007318">
    <property type="entry name" value="Phopholipid_MeTrfase"/>
</dbReference>
<keyword evidence="7" id="KW-1185">Reference proteome</keyword>
<proteinExistence type="predicted"/>
<keyword evidence="2 5" id="KW-0812">Transmembrane</keyword>
<reference evidence="6 7" key="1">
    <citation type="submission" date="2020-07" db="EMBL/GenBank/DDBJ databases">
        <title>Sequencing the genomes of 1000 actinobacteria strains.</title>
        <authorList>
            <person name="Klenk H.-P."/>
        </authorList>
    </citation>
    <scope>NUCLEOTIDE SEQUENCE [LARGE SCALE GENOMIC DNA]</scope>
    <source>
        <strain evidence="6 7">DSM 45927</strain>
    </source>
</reference>
<dbReference type="GO" id="GO:0012505">
    <property type="term" value="C:endomembrane system"/>
    <property type="evidence" value="ECO:0007669"/>
    <property type="project" value="UniProtKB-SubCell"/>
</dbReference>
<accession>A0A853BM25</accession>
<dbReference type="EMBL" id="JACCFO010000001">
    <property type="protein sequence ID" value="NYI95727.1"/>
    <property type="molecule type" value="Genomic_DNA"/>
</dbReference>
<protein>
    <submittedName>
        <fullName evidence="6">Protein-S-isoprenylcysteine O-methyltransferase Ste14</fullName>
    </submittedName>
</protein>
<organism evidence="6 7">
    <name type="scientific">Streptomonospora nanhaiensis</name>
    <dbReference type="NCBI Taxonomy" id="1323731"/>
    <lineage>
        <taxon>Bacteria</taxon>
        <taxon>Bacillati</taxon>
        <taxon>Actinomycetota</taxon>
        <taxon>Actinomycetes</taxon>
        <taxon>Streptosporangiales</taxon>
        <taxon>Nocardiopsidaceae</taxon>
        <taxon>Streptomonospora</taxon>
    </lineage>
</organism>
<evidence type="ECO:0000256" key="2">
    <source>
        <dbReference type="ARBA" id="ARBA00022692"/>
    </source>
</evidence>
<feature type="transmembrane region" description="Helical" evidence="5">
    <location>
        <begin position="44"/>
        <end position="68"/>
    </location>
</feature>
<feature type="transmembrane region" description="Helical" evidence="5">
    <location>
        <begin position="80"/>
        <end position="101"/>
    </location>
</feature>